<organism evidence="2 3">
    <name type="scientific">Solanum pennellii</name>
    <name type="common">Tomato</name>
    <name type="synonym">Lycopersicon pennellii</name>
    <dbReference type="NCBI Taxonomy" id="28526"/>
    <lineage>
        <taxon>Eukaryota</taxon>
        <taxon>Viridiplantae</taxon>
        <taxon>Streptophyta</taxon>
        <taxon>Embryophyta</taxon>
        <taxon>Tracheophyta</taxon>
        <taxon>Spermatophyta</taxon>
        <taxon>Magnoliopsida</taxon>
        <taxon>eudicotyledons</taxon>
        <taxon>Gunneridae</taxon>
        <taxon>Pentapetalae</taxon>
        <taxon>asterids</taxon>
        <taxon>lamiids</taxon>
        <taxon>Solanales</taxon>
        <taxon>Solanaceae</taxon>
        <taxon>Solanoideae</taxon>
        <taxon>Solaneae</taxon>
        <taxon>Solanum</taxon>
        <taxon>Solanum subgen. Lycopersicon</taxon>
    </lineage>
</organism>
<dbReference type="RefSeq" id="XP_015081317.1">
    <property type="nucleotide sequence ID" value="XM_015225831.1"/>
</dbReference>
<feature type="domain" description="Integrase catalytic" evidence="1">
    <location>
        <begin position="31"/>
        <end position="151"/>
    </location>
</feature>
<dbReference type="PANTHER" id="PTHR48475:SF1">
    <property type="entry name" value="RNASE H TYPE-1 DOMAIN-CONTAINING PROTEIN"/>
    <property type="match status" value="1"/>
</dbReference>
<sequence length="299" mass="34321">MERDSIQFVRKCHECQIYGDLIHSLPSELHAMSAPWPFVGWGMDVIGPIEPKASNDHSFILVAIDYFTKCVEAVTFKSVTKKVVVDFIHFNIICRFGIPKVIITNNAANINNHLMQEVFYQLKIEHRNLTLYRPKENGVLEAAIKNIKKILLRTSVGATPFSLVYGTEAVIPAEIEIPSLRIILEAEIDDDEWIKTQLEKLSLIDKKRLTLVYHGQLYQKRMARAYNTKVRPRHFEEGQLVLRRILPHHVETKGIFSPNWKGPFVVKRVLPNGSLHLADIEGNVIQMIVNADAVKRYYI</sequence>
<evidence type="ECO:0000313" key="3">
    <source>
        <dbReference type="RefSeq" id="XP_015081317.1"/>
    </source>
</evidence>
<name>A0ABM1H763_SOLPN</name>
<keyword evidence="2" id="KW-1185">Reference proteome</keyword>
<reference evidence="2" key="1">
    <citation type="journal article" date="2014" name="Nat. Genet.">
        <title>The genome of the stress-tolerant wild tomato species Solanum pennellii.</title>
        <authorList>
            <person name="Bolger A."/>
            <person name="Scossa F."/>
            <person name="Bolger M.E."/>
            <person name="Lanz C."/>
            <person name="Maumus F."/>
            <person name="Tohge T."/>
            <person name="Quesneville H."/>
            <person name="Alseekh S."/>
            <person name="Sorensen I."/>
            <person name="Lichtenstein G."/>
            <person name="Fich E.A."/>
            <person name="Conte M."/>
            <person name="Keller H."/>
            <person name="Schneeberger K."/>
            <person name="Schwacke R."/>
            <person name="Ofner I."/>
            <person name="Vrebalov J."/>
            <person name="Xu Y."/>
            <person name="Osorio S."/>
            <person name="Aflitos S.A."/>
            <person name="Schijlen E."/>
            <person name="Jimenez-Gomez J.M."/>
            <person name="Ryngajllo M."/>
            <person name="Kimura S."/>
            <person name="Kumar R."/>
            <person name="Koenig D."/>
            <person name="Headland L.R."/>
            <person name="Maloof J.N."/>
            <person name="Sinha N."/>
            <person name="van Ham R.C."/>
            <person name="Lankhorst R.K."/>
            <person name="Mao L."/>
            <person name="Vogel A."/>
            <person name="Arsova B."/>
            <person name="Panstruga R."/>
            <person name="Fei Z."/>
            <person name="Rose J.K."/>
            <person name="Zamir D."/>
            <person name="Carrari F."/>
            <person name="Giovannoni J.J."/>
            <person name="Weigel D."/>
            <person name="Usadel B."/>
            <person name="Fernie A.R."/>
        </authorList>
    </citation>
    <scope>NUCLEOTIDE SEQUENCE [LARGE SCALE GENOMIC DNA]</scope>
    <source>
        <strain evidence="2">cv. LA0716</strain>
    </source>
</reference>
<evidence type="ECO:0000259" key="1">
    <source>
        <dbReference type="PROSITE" id="PS50994"/>
    </source>
</evidence>
<dbReference type="GeneID" id="107024905"/>
<reference evidence="3" key="2">
    <citation type="submission" date="2025-08" db="UniProtKB">
        <authorList>
            <consortium name="RefSeq"/>
        </authorList>
    </citation>
    <scope>IDENTIFICATION</scope>
</reference>
<dbReference type="InterPro" id="IPR036397">
    <property type="entry name" value="RNaseH_sf"/>
</dbReference>
<dbReference type="InterPro" id="IPR012337">
    <property type="entry name" value="RNaseH-like_sf"/>
</dbReference>
<dbReference type="Gene3D" id="3.30.420.10">
    <property type="entry name" value="Ribonuclease H-like superfamily/Ribonuclease H"/>
    <property type="match status" value="1"/>
</dbReference>
<dbReference type="PROSITE" id="PS50994">
    <property type="entry name" value="INTEGRASE"/>
    <property type="match status" value="1"/>
</dbReference>
<dbReference type="Proteomes" id="UP000694930">
    <property type="component" value="Chromosome 7"/>
</dbReference>
<protein>
    <submittedName>
        <fullName evidence="3">Uncharacterized protein LOC107024905</fullName>
    </submittedName>
</protein>
<dbReference type="InterPro" id="IPR001584">
    <property type="entry name" value="Integrase_cat-core"/>
</dbReference>
<dbReference type="PANTHER" id="PTHR48475">
    <property type="entry name" value="RIBONUCLEASE H"/>
    <property type="match status" value="1"/>
</dbReference>
<dbReference type="SUPFAM" id="SSF53098">
    <property type="entry name" value="Ribonuclease H-like"/>
    <property type="match status" value="1"/>
</dbReference>
<gene>
    <name evidence="3" type="primary">LOC107024905</name>
</gene>
<proteinExistence type="predicted"/>
<accession>A0ABM1H763</accession>
<evidence type="ECO:0000313" key="2">
    <source>
        <dbReference type="Proteomes" id="UP000694930"/>
    </source>
</evidence>